<accession>A0A0M2R9D4</accession>
<gene>
    <name evidence="2" type="ORF">WH95_02760</name>
</gene>
<dbReference type="Gene3D" id="3.40.190.10">
    <property type="entry name" value="Periplasmic binding protein-like II"/>
    <property type="match status" value="2"/>
</dbReference>
<evidence type="ECO:0000313" key="2">
    <source>
        <dbReference type="EMBL" id="KKJ78256.1"/>
    </source>
</evidence>
<name>A0A0M2R9D4_9PROT</name>
<sequence length="244" mass="27480">MAQSFRSFCLSVLAVCFFHTSALADEEKKLVISRLGHGDGDLAISYVLEKIYARIGYQISFADYQGRESLEKANAGVTDAENMRRPGLASDYPNLVQLSFPHVDLRFRVYTNHDADFLPTMDSWKEKRIGIEKGVLISEEMTQGLNPKMFNSVGELFEQLDAGNVDVVIATDLIGGLEVLKNFPNRNIRTHGPALKIVSLFHYLHKRHADLAPALNKEIEALRKSGELDKLYIDAFKYVRTKSN</sequence>
<reference evidence="2 3" key="1">
    <citation type="submission" date="2015-03" db="EMBL/GenBank/DDBJ databases">
        <title>Genome sequence of Kiloniella sp. P1-1, isolated from the gut microflora of Pacific white shrimp, Penaeus vannamei.</title>
        <authorList>
            <person name="Shao Z."/>
            <person name="Wang L."/>
            <person name="Li X."/>
        </authorList>
    </citation>
    <scope>NUCLEOTIDE SEQUENCE [LARGE SCALE GENOMIC DNA]</scope>
    <source>
        <strain evidence="2 3">P1-1</strain>
    </source>
</reference>
<dbReference type="AlphaFoldDB" id="A0A0M2R9D4"/>
<evidence type="ECO:0000313" key="3">
    <source>
        <dbReference type="Proteomes" id="UP000034491"/>
    </source>
</evidence>
<dbReference type="RefSeq" id="WP_046502635.1">
    <property type="nucleotide sequence ID" value="NZ_CBDDLU010000016.1"/>
</dbReference>
<feature type="chain" id="PRO_5005640632" evidence="1">
    <location>
        <begin position="25"/>
        <end position="244"/>
    </location>
</feature>
<keyword evidence="1" id="KW-0732">Signal</keyword>
<dbReference type="EMBL" id="LANI01000002">
    <property type="protein sequence ID" value="KKJ78256.1"/>
    <property type="molecule type" value="Genomic_DNA"/>
</dbReference>
<keyword evidence="3" id="KW-1185">Reference proteome</keyword>
<protein>
    <submittedName>
        <fullName evidence="2">Uncharacterized protein</fullName>
    </submittedName>
</protein>
<proteinExistence type="predicted"/>
<organism evidence="2 3">
    <name type="scientific">Kiloniella litopenaei</name>
    <dbReference type="NCBI Taxonomy" id="1549748"/>
    <lineage>
        <taxon>Bacteria</taxon>
        <taxon>Pseudomonadati</taxon>
        <taxon>Pseudomonadota</taxon>
        <taxon>Alphaproteobacteria</taxon>
        <taxon>Rhodospirillales</taxon>
        <taxon>Kiloniellaceae</taxon>
        <taxon>Kiloniella</taxon>
    </lineage>
</organism>
<comment type="caution">
    <text evidence="2">The sequence shown here is derived from an EMBL/GenBank/DDBJ whole genome shotgun (WGS) entry which is preliminary data.</text>
</comment>
<dbReference type="SUPFAM" id="SSF53850">
    <property type="entry name" value="Periplasmic binding protein-like II"/>
    <property type="match status" value="1"/>
</dbReference>
<dbReference type="OrthoDB" id="8481290at2"/>
<feature type="signal peptide" evidence="1">
    <location>
        <begin position="1"/>
        <end position="24"/>
    </location>
</feature>
<evidence type="ECO:0000256" key="1">
    <source>
        <dbReference type="SAM" id="SignalP"/>
    </source>
</evidence>
<dbReference type="Proteomes" id="UP000034491">
    <property type="component" value="Unassembled WGS sequence"/>
</dbReference>
<dbReference type="STRING" id="1549748.WH95_02760"/>